<name>A0A7S8CEA0_9BACI</name>
<dbReference type="KEGG" id="mcui:G8O30_15510"/>
<dbReference type="EMBL" id="CP049742">
    <property type="protein sequence ID" value="QPC48223.1"/>
    <property type="molecule type" value="Genomic_DNA"/>
</dbReference>
<evidence type="ECO:0000313" key="2">
    <source>
        <dbReference type="EMBL" id="QPC48223.1"/>
    </source>
</evidence>
<reference evidence="2 3" key="1">
    <citation type="submission" date="2019-07" db="EMBL/GenBank/DDBJ databases">
        <title>Genome sequence of 2 isolates from Red Sea Mangroves.</title>
        <authorList>
            <person name="Sefrji F."/>
            <person name="Michoud G."/>
            <person name="Merlino G."/>
            <person name="Daffonchio D."/>
        </authorList>
    </citation>
    <scope>NUCLEOTIDE SEQUENCE [LARGE SCALE GENOMIC DNA]</scope>
    <source>
        <strain evidence="2 3">R1DC41</strain>
    </source>
</reference>
<organism evidence="2 3">
    <name type="scientific">Mangrovibacillus cuniculi</name>
    <dbReference type="NCBI Taxonomy" id="2593652"/>
    <lineage>
        <taxon>Bacteria</taxon>
        <taxon>Bacillati</taxon>
        <taxon>Bacillota</taxon>
        <taxon>Bacilli</taxon>
        <taxon>Bacillales</taxon>
        <taxon>Bacillaceae</taxon>
        <taxon>Mangrovibacillus</taxon>
    </lineage>
</organism>
<evidence type="ECO:0000256" key="1">
    <source>
        <dbReference type="SAM" id="Phobius"/>
    </source>
</evidence>
<dbReference type="AlphaFoldDB" id="A0A7S8CEA0"/>
<proteinExistence type="predicted"/>
<keyword evidence="1" id="KW-0472">Membrane</keyword>
<feature type="transmembrane region" description="Helical" evidence="1">
    <location>
        <begin position="335"/>
        <end position="358"/>
    </location>
</feature>
<dbReference type="RefSeq" id="WP_239672910.1">
    <property type="nucleotide sequence ID" value="NZ_CP049742.1"/>
</dbReference>
<keyword evidence="1" id="KW-0812">Transmembrane</keyword>
<feature type="transmembrane region" description="Helical" evidence="1">
    <location>
        <begin position="254"/>
        <end position="276"/>
    </location>
</feature>
<feature type="transmembrane region" description="Helical" evidence="1">
    <location>
        <begin position="221"/>
        <end position="242"/>
    </location>
</feature>
<protein>
    <recommendedName>
        <fullName evidence="4">Peptidase</fullName>
    </recommendedName>
</protein>
<feature type="transmembrane region" description="Helical" evidence="1">
    <location>
        <begin position="124"/>
        <end position="141"/>
    </location>
</feature>
<accession>A0A7S8CEA0</accession>
<gene>
    <name evidence="2" type="ORF">G8O30_15510</name>
</gene>
<dbReference type="Proteomes" id="UP000593626">
    <property type="component" value="Chromosome"/>
</dbReference>
<feature type="transmembrane region" description="Helical" evidence="1">
    <location>
        <begin position="153"/>
        <end position="174"/>
    </location>
</feature>
<evidence type="ECO:0000313" key="3">
    <source>
        <dbReference type="Proteomes" id="UP000593626"/>
    </source>
</evidence>
<evidence type="ECO:0008006" key="4">
    <source>
        <dbReference type="Google" id="ProtNLM"/>
    </source>
</evidence>
<keyword evidence="3" id="KW-1185">Reference proteome</keyword>
<sequence>MKVVNDSIIEFFPLYIEKYNGLDDEYIIGRKDIGEYINVPVVAVEAINLLKEGMSVATTENTLYTKYHGEIGVHDFVETCIELKFIEKVDGIDVAHKDAGNKVKNQFNFISEEVSRTLFNPICWVIYSALFLYSISILYLYPKTIPSVKDFLFHDSLTIVVLGGLLSMWALIFVHELGHLIAARANGIESKVKFGRSGMYLVIETVIPNIWALSKNKRNEIFLAGLAFNSVMLSLSLTVIMLHDLNIFIMTESLYRFIKFVIIINVWSFITQPLIFTKSDLYYVVNNQWNCTNLHGNTALSVKQKLGFKLNTEENQNLDSLSSFEKLGVKKYTPIYIIGLLFSTGIAIVYLGFTYWYFNRSLDVFLEFKYTSLLFWDHLFGVGYLVTPIIWLFIYLIYDLIKENKIGLDSRSDGL</sequence>
<feature type="transmembrane region" description="Helical" evidence="1">
    <location>
        <begin position="378"/>
        <end position="398"/>
    </location>
</feature>
<keyword evidence="1" id="KW-1133">Transmembrane helix</keyword>